<feature type="transmembrane region" description="Helical" evidence="1">
    <location>
        <begin position="163"/>
        <end position="181"/>
    </location>
</feature>
<evidence type="ECO:0000313" key="4">
    <source>
        <dbReference type="Proteomes" id="UP000254737"/>
    </source>
</evidence>
<feature type="transmembrane region" description="Helical" evidence="1">
    <location>
        <begin position="136"/>
        <end position="156"/>
    </location>
</feature>
<keyword evidence="1" id="KW-1133">Transmembrane helix</keyword>
<dbReference type="PANTHER" id="PTHR23028:SF53">
    <property type="entry name" value="ACYL_TRANSF_3 DOMAIN-CONTAINING PROTEIN"/>
    <property type="match status" value="1"/>
</dbReference>
<evidence type="ECO:0000256" key="1">
    <source>
        <dbReference type="SAM" id="Phobius"/>
    </source>
</evidence>
<dbReference type="PANTHER" id="PTHR23028">
    <property type="entry name" value="ACETYLTRANSFERASE"/>
    <property type="match status" value="1"/>
</dbReference>
<dbReference type="EC" id="2.3.1.-" evidence="3"/>
<dbReference type="STRING" id="343874.GCA_000805695_01887"/>
<name>A0A376G7Y0_9FLAO</name>
<keyword evidence="3" id="KW-0808">Transferase</keyword>
<sequence>MLNSLTSLRFFFAFVVFLSHLTFVKTDLAWYNYLKNNVFFEGYLGVGFFFILSGFVLALNYEKKVIDNPNFDKKKFYIARIARIYPLHALTFCVMLPFVIINVWQGYFHWDIAGANLFLLQSYIPVKDFYFSINNVSWSISTELFFYLMFPFYVIWLHKFPKLKYILLLIIPIIIFAEPYFRTNMKLEKAIFYINPIVRSFDFILGIITCQIYKKIKDTPISFSKGTLIEIAAITVLAIFFYFHNDVARAFRYGIYYWIPMVGIVLIFALQKGFFSKILQHKILVYLGEISFAFYMIHMIVIKYGNQYLPKINDFQKIGIYFVIALILSALTFEYFEKPVAKWIKSKVK</sequence>
<feature type="transmembrane region" description="Helical" evidence="1">
    <location>
        <begin position="82"/>
        <end position="104"/>
    </location>
</feature>
<feature type="domain" description="Acyltransferase 3" evidence="2">
    <location>
        <begin position="4"/>
        <end position="332"/>
    </location>
</feature>
<feature type="transmembrane region" description="Helical" evidence="1">
    <location>
        <begin position="42"/>
        <end position="61"/>
    </location>
</feature>
<protein>
    <submittedName>
        <fullName evidence="3">O-acetyltransferase OatA</fullName>
        <ecNumber evidence="3">2.3.1.-</ecNumber>
    </submittedName>
</protein>
<dbReference type="OrthoDB" id="9796461at2"/>
<gene>
    <name evidence="3" type="primary">oatA_3</name>
    <name evidence="3" type="ORF">NCTC13456_01748</name>
</gene>
<evidence type="ECO:0000313" key="3">
    <source>
        <dbReference type="EMBL" id="STD55768.1"/>
    </source>
</evidence>
<keyword evidence="1" id="KW-0812">Transmembrane</keyword>
<reference evidence="3 4" key="1">
    <citation type="submission" date="2018-06" db="EMBL/GenBank/DDBJ databases">
        <authorList>
            <consortium name="Pathogen Informatics"/>
            <person name="Doyle S."/>
        </authorList>
    </citation>
    <scope>NUCLEOTIDE SEQUENCE [LARGE SCALE GENOMIC DNA]</scope>
    <source>
        <strain evidence="3 4">NCTC13456</strain>
    </source>
</reference>
<dbReference type="RefSeq" id="WP_038336681.1">
    <property type="nucleotide sequence ID" value="NZ_JSYQ01000028.1"/>
</dbReference>
<dbReference type="EMBL" id="UFXS01000001">
    <property type="protein sequence ID" value="STD55768.1"/>
    <property type="molecule type" value="Genomic_DNA"/>
</dbReference>
<feature type="transmembrane region" description="Helical" evidence="1">
    <location>
        <begin position="225"/>
        <end position="243"/>
    </location>
</feature>
<accession>A0A376G7Y0</accession>
<evidence type="ECO:0000259" key="2">
    <source>
        <dbReference type="Pfam" id="PF01757"/>
    </source>
</evidence>
<organism evidence="3 4">
    <name type="scientific">Empedobacter falsenii</name>
    <dbReference type="NCBI Taxonomy" id="343874"/>
    <lineage>
        <taxon>Bacteria</taxon>
        <taxon>Pseudomonadati</taxon>
        <taxon>Bacteroidota</taxon>
        <taxon>Flavobacteriia</taxon>
        <taxon>Flavobacteriales</taxon>
        <taxon>Weeksellaceae</taxon>
        <taxon>Empedobacter</taxon>
    </lineage>
</organism>
<dbReference type="Proteomes" id="UP000254737">
    <property type="component" value="Unassembled WGS sequence"/>
</dbReference>
<feature type="transmembrane region" description="Helical" evidence="1">
    <location>
        <begin position="318"/>
        <end position="336"/>
    </location>
</feature>
<keyword evidence="1" id="KW-0472">Membrane</keyword>
<dbReference type="GO" id="GO:0009103">
    <property type="term" value="P:lipopolysaccharide biosynthetic process"/>
    <property type="evidence" value="ECO:0007669"/>
    <property type="project" value="TreeGrafter"/>
</dbReference>
<dbReference type="InterPro" id="IPR002656">
    <property type="entry name" value="Acyl_transf_3_dom"/>
</dbReference>
<proteinExistence type="predicted"/>
<dbReference type="InterPro" id="IPR050879">
    <property type="entry name" value="Acyltransferase_3"/>
</dbReference>
<dbReference type="AlphaFoldDB" id="A0A376G7Y0"/>
<feature type="transmembrane region" description="Helical" evidence="1">
    <location>
        <begin position="255"/>
        <end position="271"/>
    </location>
</feature>
<feature type="transmembrane region" description="Helical" evidence="1">
    <location>
        <begin position="193"/>
        <end position="213"/>
    </location>
</feature>
<dbReference type="Pfam" id="PF01757">
    <property type="entry name" value="Acyl_transf_3"/>
    <property type="match status" value="1"/>
</dbReference>
<dbReference type="GO" id="GO:0016020">
    <property type="term" value="C:membrane"/>
    <property type="evidence" value="ECO:0007669"/>
    <property type="project" value="TreeGrafter"/>
</dbReference>
<keyword evidence="3" id="KW-0012">Acyltransferase</keyword>
<dbReference type="GO" id="GO:0016747">
    <property type="term" value="F:acyltransferase activity, transferring groups other than amino-acyl groups"/>
    <property type="evidence" value="ECO:0007669"/>
    <property type="project" value="InterPro"/>
</dbReference>
<feature type="transmembrane region" description="Helical" evidence="1">
    <location>
        <begin position="283"/>
        <end position="306"/>
    </location>
</feature>